<evidence type="ECO:0000313" key="3">
    <source>
        <dbReference type="Proteomes" id="UP000321570"/>
    </source>
</evidence>
<proteinExistence type="predicted"/>
<reference evidence="2 3" key="1">
    <citation type="submission" date="2019-07" db="EMBL/GenBank/DDBJ databases">
        <authorList>
            <person name="Jastrzebski P J."/>
            <person name="Paukszto L."/>
            <person name="Jastrzebski P J."/>
        </authorList>
    </citation>
    <scope>NUCLEOTIDE SEQUENCE [LARGE SCALE GENOMIC DNA]</scope>
    <source>
        <strain evidence="2 3">WMS-il1</strain>
    </source>
</reference>
<evidence type="ECO:0000313" key="2">
    <source>
        <dbReference type="EMBL" id="VUZ52532.1"/>
    </source>
</evidence>
<dbReference type="AlphaFoldDB" id="A0A564YZ70"/>
<evidence type="ECO:0000256" key="1">
    <source>
        <dbReference type="SAM" id="MobiDB-lite"/>
    </source>
</evidence>
<organism evidence="2 3">
    <name type="scientific">Hymenolepis diminuta</name>
    <name type="common">Rat tapeworm</name>
    <dbReference type="NCBI Taxonomy" id="6216"/>
    <lineage>
        <taxon>Eukaryota</taxon>
        <taxon>Metazoa</taxon>
        <taxon>Spiralia</taxon>
        <taxon>Lophotrochozoa</taxon>
        <taxon>Platyhelminthes</taxon>
        <taxon>Cestoda</taxon>
        <taxon>Eucestoda</taxon>
        <taxon>Cyclophyllidea</taxon>
        <taxon>Hymenolepididae</taxon>
        <taxon>Hymenolepis</taxon>
    </lineage>
</organism>
<sequence>MANSNGTEHQRLIRSGCIEQTSVQRPEGNGELREKVGAKEDVSASDSLCVFMCVVEGYL</sequence>
<keyword evidence="3" id="KW-1185">Reference proteome</keyword>
<gene>
    <name evidence="2" type="ORF">WMSIL1_LOCUS10958</name>
</gene>
<name>A0A564YZ70_HYMDI</name>
<dbReference type="EMBL" id="CABIJS010000499">
    <property type="protein sequence ID" value="VUZ52532.1"/>
    <property type="molecule type" value="Genomic_DNA"/>
</dbReference>
<accession>A0A564YZ70</accession>
<dbReference type="Proteomes" id="UP000321570">
    <property type="component" value="Unassembled WGS sequence"/>
</dbReference>
<protein>
    <submittedName>
        <fullName evidence="2">Uncharacterized protein</fullName>
    </submittedName>
</protein>
<feature type="region of interest" description="Disordered" evidence="1">
    <location>
        <begin position="1"/>
        <end position="34"/>
    </location>
</feature>